<name>A0AA39Y7Q1_9PEZI</name>
<gene>
    <name evidence="1" type="ORF">B0T16DRAFT_458462</name>
</gene>
<protein>
    <recommendedName>
        <fullName evidence="3">F-box domain-containing protein</fullName>
    </recommendedName>
</protein>
<evidence type="ECO:0000313" key="2">
    <source>
        <dbReference type="Proteomes" id="UP001174936"/>
    </source>
</evidence>
<accession>A0AA39Y7Q1</accession>
<dbReference type="Proteomes" id="UP001174936">
    <property type="component" value="Unassembled WGS sequence"/>
</dbReference>
<comment type="caution">
    <text evidence="1">The sequence shown here is derived from an EMBL/GenBank/DDBJ whole genome shotgun (WGS) entry which is preliminary data.</text>
</comment>
<keyword evidence="2" id="KW-1185">Reference proteome</keyword>
<organism evidence="1 2">
    <name type="scientific">Cercophora newfieldiana</name>
    <dbReference type="NCBI Taxonomy" id="92897"/>
    <lineage>
        <taxon>Eukaryota</taxon>
        <taxon>Fungi</taxon>
        <taxon>Dikarya</taxon>
        <taxon>Ascomycota</taxon>
        <taxon>Pezizomycotina</taxon>
        <taxon>Sordariomycetes</taxon>
        <taxon>Sordariomycetidae</taxon>
        <taxon>Sordariales</taxon>
        <taxon>Lasiosphaeriaceae</taxon>
        <taxon>Cercophora</taxon>
    </lineage>
</organism>
<evidence type="ECO:0000313" key="1">
    <source>
        <dbReference type="EMBL" id="KAK0646556.1"/>
    </source>
</evidence>
<dbReference type="InterPro" id="IPR032675">
    <property type="entry name" value="LRR_dom_sf"/>
</dbReference>
<dbReference type="Gene3D" id="3.80.10.10">
    <property type="entry name" value="Ribonuclease Inhibitor"/>
    <property type="match status" value="1"/>
</dbReference>
<sequence>MNAPGLPPEIWLQVMQEFAKRRDVASLFACARLSRGMANLALPLLWSVYELANVDISVVLWRSLIASALGKTAYPYCTWIKALRLSNLMSLLEDMGQQKKALKGPFFSPPLQDLKVLDREGVTIEVADLITKRIQADAQDADKSAQLLSLEGPHLPSARLSSFVSRLPRLTTLAVRDGSVLNGEVGMAIREGCPAFKELTCYYCNGADADTDLADFLRCLPSNTLESFTVNSVNSIGEATFRALTGHSVSLKRLGLMSLVPLAWESIDVLSTPNLESLALEADSRGRRMEPEMAENILLWLKQCVCLKELEMTSFSLTDTTDTILDDLLESPDMKLTSLVLQRWGASPRMCFRHLGTQTELRNLVITTIHDDDEVTLFSTAHNQLTSALTTQLHNLRHLATSWPFGIDQIRNIVQSNPYLEELVLNGYTFDNDEETFLDILKGLSYLKSIQIVSETTYEMDTIIDFLDALEADPAGDHEGFQLYMAQQEYAYRFTDTQEVVIDTEIKRRFGGRFTVNYTADPEELHESDFSD</sequence>
<dbReference type="EMBL" id="JAULSV010000004">
    <property type="protein sequence ID" value="KAK0646556.1"/>
    <property type="molecule type" value="Genomic_DNA"/>
</dbReference>
<dbReference type="AlphaFoldDB" id="A0AA39Y7Q1"/>
<evidence type="ECO:0008006" key="3">
    <source>
        <dbReference type="Google" id="ProtNLM"/>
    </source>
</evidence>
<dbReference type="SUPFAM" id="SSF52047">
    <property type="entry name" value="RNI-like"/>
    <property type="match status" value="1"/>
</dbReference>
<proteinExistence type="predicted"/>
<reference evidence="1" key="1">
    <citation type="submission" date="2023-06" db="EMBL/GenBank/DDBJ databases">
        <title>Genome-scale phylogeny and comparative genomics of the fungal order Sordariales.</title>
        <authorList>
            <consortium name="Lawrence Berkeley National Laboratory"/>
            <person name="Hensen N."/>
            <person name="Bonometti L."/>
            <person name="Westerberg I."/>
            <person name="Brannstrom I.O."/>
            <person name="Guillou S."/>
            <person name="Cros-Aarteil S."/>
            <person name="Calhoun S."/>
            <person name="Haridas S."/>
            <person name="Kuo A."/>
            <person name="Mondo S."/>
            <person name="Pangilinan J."/>
            <person name="Riley R."/>
            <person name="Labutti K."/>
            <person name="Andreopoulos B."/>
            <person name="Lipzen A."/>
            <person name="Chen C."/>
            <person name="Yanf M."/>
            <person name="Daum C."/>
            <person name="Ng V."/>
            <person name="Clum A."/>
            <person name="Steindorff A."/>
            <person name="Ohm R."/>
            <person name="Martin F."/>
            <person name="Silar P."/>
            <person name="Natvig D."/>
            <person name="Lalanne C."/>
            <person name="Gautier V."/>
            <person name="Ament-Velasquez S.L."/>
            <person name="Kruys A."/>
            <person name="Hutchinson M.I."/>
            <person name="Powell A.J."/>
            <person name="Barry K."/>
            <person name="Miller A.N."/>
            <person name="Grigoriev I.V."/>
            <person name="Debuchy R."/>
            <person name="Gladieux P."/>
            <person name="Thoren M.H."/>
            <person name="Johannesson H."/>
        </authorList>
    </citation>
    <scope>NUCLEOTIDE SEQUENCE</scope>
    <source>
        <strain evidence="1">SMH2532-1</strain>
    </source>
</reference>